<reference evidence="2 3" key="1">
    <citation type="submission" date="2019-12" db="EMBL/GenBank/DDBJ databases">
        <title>Draft genome sequence of the ascomycete Xylaria multiplex DSM 110363.</title>
        <authorList>
            <person name="Buettner E."/>
            <person name="Kellner H."/>
        </authorList>
    </citation>
    <scope>NUCLEOTIDE SEQUENCE [LARGE SCALE GENOMIC DNA]</scope>
    <source>
        <strain evidence="2 3">DSM 110363</strain>
    </source>
</reference>
<dbReference type="Proteomes" id="UP000481858">
    <property type="component" value="Unassembled WGS sequence"/>
</dbReference>
<accession>A0A7C8MWI8</accession>
<comment type="similarity">
    <text evidence="1">Belongs to the ustYa family.</text>
</comment>
<evidence type="ECO:0000256" key="1">
    <source>
        <dbReference type="ARBA" id="ARBA00035112"/>
    </source>
</evidence>
<dbReference type="AlphaFoldDB" id="A0A7C8MWI8"/>
<dbReference type="InParanoid" id="A0A7C8MWI8"/>
<dbReference type="PANTHER" id="PTHR33365">
    <property type="entry name" value="YALI0B05434P"/>
    <property type="match status" value="1"/>
</dbReference>
<dbReference type="PANTHER" id="PTHR33365:SF14">
    <property type="entry name" value="TAT PATHWAY SIGNAL SEQUENCE"/>
    <property type="match status" value="1"/>
</dbReference>
<dbReference type="Pfam" id="PF11807">
    <property type="entry name" value="UstYa"/>
    <property type="match status" value="1"/>
</dbReference>
<keyword evidence="3" id="KW-1185">Reference proteome</keyword>
<gene>
    <name evidence="2" type="ORF">GQX73_g6271</name>
</gene>
<proteinExistence type="inferred from homology"/>
<dbReference type="InterPro" id="IPR021765">
    <property type="entry name" value="UstYa-like"/>
</dbReference>
<evidence type="ECO:0000313" key="3">
    <source>
        <dbReference type="Proteomes" id="UP000481858"/>
    </source>
</evidence>
<evidence type="ECO:0000313" key="2">
    <source>
        <dbReference type="EMBL" id="KAF2967334.1"/>
    </source>
</evidence>
<dbReference type="OrthoDB" id="3687641at2759"/>
<protein>
    <submittedName>
        <fullName evidence="2">Uncharacterized protein</fullName>
    </submittedName>
</protein>
<dbReference type="EMBL" id="WUBL01000070">
    <property type="protein sequence ID" value="KAF2967334.1"/>
    <property type="molecule type" value="Genomic_DNA"/>
</dbReference>
<comment type="caution">
    <text evidence="2">The sequence shown here is derived from an EMBL/GenBank/DDBJ whole genome shotgun (WGS) entry which is preliminary data.</text>
</comment>
<organism evidence="2 3">
    <name type="scientific">Xylaria multiplex</name>
    <dbReference type="NCBI Taxonomy" id="323545"/>
    <lineage>
        <taxon>Eukaryota</taxon>
        <taxon>Fungi</taxon>
        <taxon>Dikarya</taxon>
        <taxon>Ascomycota</taxon>
        <taxon>Pezizomycotina</taxon>
        <taxon>Sordariomycetes</taxon>
        <taxon>Xylariomycetidae</taxon>
        <taxon>Xylariales</taxon>
        <taxon>Xylariaceae</taxon>
        <taxon>Xylaria</taxon>
    </lineage>
</organism>
<dbReference type="GO" id="GO:0043386">
    <property type="term" value="P:mycotoxin biosynthetic process"/>
    <property type="evidence" value="ECO:0007669"/>
    <property type="project" value="InterPro"/>
</dbReference>
<name>A0A7C8MWI8_9PEZI</name>
<sequence>MSWGRYNYRTLSTPPYPLKYRDTVKPSKDVGGVWRPLEWVQTFPITEKDVVAIGKDPEIAAKFLHDYCFGDNAYVAQLDIFHQLQCLNTLRVIAWEQFTLDAEESKRPYSDLHWHHVAHCTELLCENPMRSANLDVVTFDWKET</sequence>